<reference evidence="1 2" key="1">
    <citation type="journal article" date="2021" name="Hortic Res">
        <title>High-quality reference genome and annotation aids understanding of berry development for evergreen blueberry (Vaccinium darrowii).</title>
        <authorList>
            <person name="Yu J."/>
            <person name="Hulse-Kemp A.M."/>
            <person name="Babiker E."/>
            <person name="Staton M."/>
        </authorList>
    </citation>
    <scope>NUCLEOTIDE SEQUENCE [LARGE SCALE GENOMIC DNA]</scope>
    <source>
        <strain evidence="2">cv. NJ 8807/NJ 8810</strain>
        <tissue evidence="1">Young leaf</tissue>
    </source>
</reference>
<protein>
    <submittedName>
        <fullName evidence="1">Uncharacterized protein</fullName>
    </submittedName>
</protein>
<evidence type="ECO:0000313" key="2">
    <source>
        <dbReference type="Proteomes" id="UP000828048"/>
    </source>
</evidence>
<gene>
    <name evidence="1" type="ORF">Vadar_001190</name>
</gene>
<evidence type="ECO:0000313" key="1">
    <source>
        <dbReference type="EMBL" id="KAH7859446.1"/>
    </source>
</evidence>
<proteinExistence type="predicted"/>
<keyword evidence="2" id="KW-1185">Reference proteome</keyword>
<dbReference type="EMBL" id="CM037154">
    <property type="protein sequence ID" value="KAH7859446.1"/>
    <property type="molecule type" value="Genomic_DNA"/>
</dbReference>
<organism evidence="1 2">
    <name type="scientific">Vaccinium darrowii</name>
    <dbReference type="NCBI Taxonomy" id="229202"/>
    <lineage>
        <taxon>Eukaryota</taxon>
        <taxon>Viridiplantae</taxon>
        <taxon>Streptophyta</taxon>
        <taxon>Embryophyta</taxon>
        <taxon>Tracheophyta</taxon>
        <taxon>Spermatophyta</taxon>
        <taxon>Magnoliopsida</taxon>
        <taxon>eudicotyledons</taxon>
        <taxon>Gunneridae</taxon>
        <taxon>Pentapetalae</taxon>
        <taxon>asterids</taxon>
        <taxon>Ericales</taxon>
        <taxon>Ericaceae</taxon>
        <taxon>Vaccinioideae</taxon>
        <taxon>Vaccinieae</taxon>
        <taxon>Vaccinium</taxon>
    </lineage>
</organism>
<name>A0ACB7Z1F2_9ERIC</name>
<accession>A0ACB7Z1F2</accession>
<dbReference type="Proteomes" id="UP000828048">
    <property type="component" value="Chromosome 4"/>
</dbReference>
<comment type="caution">
    <text evidence="1">The sequence shown here is derived from an EMBL/GenBank/DDBJ whole genome shotgun (WGS) entry which is preliminary data.</text>
</comment>
<sequence length="127" mass="14843">MDGEKKDNYMWVLDKLKGMMDPNSLSEVLVRDRELALMNAIARVFPKATHLLCRWHIEKNVFAKCRRKFDDKTWQKFKHAWCNLVHMSTASDYEQGLATLKHDFAVYSSVAIEYVKTLGWDRTGTNS</sequence>